<name>A0A081KF26_9GAMM</name>
<feature type="domain" description="Nitroreductase" evidence="9">
    <location>
        <begin position="17"/>
        <end position="164"/>
    </location>
</feature>
<dbReference type="PANTHER" id="PTHR43821">
    <property type="entry name" value="NAD(P)H NITROREDUCTASE YDJA-RELATED"/>
    <property type="match status" value="1"/>
</dbReference>
<keyword evidence="6 7" id="KW-0520">NAD</keyword>
<feature type="binding site" evidence="8">
    <location>
        <position position="39"/>
    </location>
    <ligand>
        <name>FMN</name>
        <dbReference type="ChEBI" id="CHEBI:58210"/>
        <note>ligand shared between dimeric partners</note>
    </ligand>
</feature>
<dbReference type="InterPro" id="IPR052530">
    <property type="entry name" value="NAD(P)H_nitroreductase"/>
</dbReference>
<evidence type="ECO:0000256" key="1">
    <source>
        <dbReference type="ARBA" id="ARBA00007118"/>
    </source>
</evidence>
<evidence type="ECO:0000256" key="5">
    <source>
        <dbReference type="ARBA" id="ARBA00023002"/>
    </source>
</evidence>
<evidence type="ECO:0000313" key="10">
    <source>
        <dbReference type="EMBL" id="KEI72752.1"/>
    </source>
</evidence>
<sequence length="191" mass="20730">MNAIELLLEKVSTPMLDEPAPSDQQLDVMFRAALRAPDHGRIRPWRFLKVSGEAREALGELMAQAALEDQPDLSEDALARFRGMPLRAPMLVLAICPVKKHPKVPEVEQKMSLAAAVQSLLLAAHAQGVGAIWRTGDLCYKPSLAKGLGLADNEQLMGFIYLGKPVGVKKKVPVLDVGQFVSVWTGGLQVS</sequence>
<feature type="binding site" evidence="8">
    <location>
        <position position="35"/>
    </location>
    <ligand>
        <name>FMN</name>
        <dbReference type="ChEBI" id="CHEBI:58210"/>
        <note>ligand shared between dimeric partners</note>
    </ligand>
</feature>
<comment type="cofactor">
    <cofactor evidence="8">
        <name>FMN</name>
        <dbReference type="ChEBI" id="CHEBI:58210"/>
    </cofactor>
    <text evidence="8">Binds 1 FMN per subunit.</text>
</comment>
<dbReference type="AlphaFoldDB" id="A0A081KF26"/>
<evidence type="ECO:0000259" key="9">
    <source>
        <dbReference type="Pfam" id="PF00881"/>
    </source>
</evidence>
<keyword evidence="3 7" id="KW-0288">FMN</keyword>
<dbReference type="InterPro" id="IPR000415">
    <property type="entry name" value="Nitroreductase-like"/>
</dbReference>
<keyword evidence="2 7" id="KW-0285">Flavoprotein</keyword>
<dbReference type="InterPro" id="IPR029479">
    <property type="entry name" value="Nitroreductase"/>
</dbReference>
<evidence type="ECO:0000313" key="11">
    <source>
        <dbReference type="Proteomes" id="UP000027997"/>
    </source>
</evidence>
<dbReference type="Gene3D" id="3.40.109.10">
    <property type="entry name" value="NADH Oxidase"/>
    <property type="match status" value="1"/>
</dbReference>
<keyword evidence="5 7" id="KW-0560">Oxidoreductase</keyword>
<dbReference type="STRING" id="305900.GV64_20275"/>
<comment type="similarity">
    <text evidence="1 7">Belongs to the nitroreductase family.</text>
</comment>
<dbReference type="SUPFAM" id="SSF55469">
    <property type="entry name" value="FMN-dependent nitroreductase-like"/>
    <property type="match status" value="1"/>
</dbReference>
<feature type="binding site" description="in other chain" evidence="8">
    <location>
        <begin position="133"/>
        <end position="135"/>
    </location>
    <ligand>
        <name>FMN</name>
        <dbReference type="ChEBI" id="CHEBI:58210"/>
        <note>ligand shared between dimeric partners</note>
    </ligand>
</feature>
<protein>
    <recommendedName>
        <fullName evidence="7">Putative NAD(P)H nitroreductase</fullName>
        <ecNumber evidence="7">1.-.-.-</ecNumber>
    </recommendedName>
</protein>
<dbReference type="Proteomes" id="UP000027997">
    <property type="component" value="Unassembled WGS sequence"/>
</dbReference>
<organism evidence="10 11">
    <name type="scientific">Endozoicomonas elysicola</name>
    <dbReference type="NCBI Taxonomy" id="305900"/>
    <lineage>
        <taxon>Bacteria</taxon>
        <taxon>Pseudomonadati</taxon>
        <taxon>Pseudomonadota</taxon>
        <taxon>Gammaproteobacteria</taxon>
        <taxon>Oceanospirillales</taxon>
        <taxon>Endozoicomonadaceae</taxon>
        <taxon>Endozoicomonas</taxon>
    </lineage>
</organism>
<dbReference type="EMBL" id="JOJP01000001">
    <property type="protein sequence ID" value="KEI72752.1"/>
    <property type="molecule type" value="Genomic_DNA"/>
</dbReference>
<dbReference type="EC" id="1.-.-.-" evidence="7"/>
<dbReference type="GO" id="GO:0016491">
    <property type="term" value="F:oxidoreductase activity"/>
    <property type="evidence" value="ECO:0007669"/>
    <property type="project" value="UniProtKB-UniRule"/>
</dbReference>
<dbReference type="Pfam" id="PF00881">
    <property type="entry name" value="Nitroreductase"/>
    <property type="match status" value="1"/>
</dbReference>
<accession>A0A081KF26</accession>
<keyword evidence="4 7" id="KW-0521">NADP</keyword>
<evidence type="ECO:0000256" key="2">
    <source>
        <dbReference type="ARBA" id="ARBA00022630"/>
    </source>
</evidence>
<proteinExistence type="inferred from homology"/>
<evidence type="ECO:0000256" key="7">
    <source>
        <dbReference type="PIRNR" id="PIRNR000232"/>
    </source>
</evidence>
<evidence type="ECO:0000256" key="8">
    <source>
        <dbReference type="PIRSR" id="PIRSR000232-1"/>
    </source>
</evidence>
<dbReference type="InterPro" id="IPR026021">
    <property type="entry name" value="YdjA-like"/>
</dbReference>
<dbReference type="PANTHER" id="PTHR43821:SF1">
    <property type="entry name" value="NAD(P)H NITROREDUCTASE YDJA-RELATED"/>
    <property type="match status" value="1"/>
</dbReference>
<dbReference type="CDD" id="cd02135">
    <property type="entry name" value="YdjA-like"/>
    <property type="match status" value="1"/>
</dbReference>
<dbReference type="eggNOG" id="COG0778">
    <property type="taxonomic scope" value="Bacteria"/>
</dbReference>
<evidence type="ECO:0000256" key="4">
    <source>
        <dbReference type="ARBA" id="ARBA00022857"/>
    </source>
</evidence>
<evidence type="ECO:0000256" key="6">
    <source>
        <dbReference type="ARBA" id="ARBA00023027"/>
    </source>
</evidence>
<keyword evidence="11" id="KW-1185">Reference proteome</keyword>
<comment type="caution">
    <text evidence="10">The sequence shown here is derived from an EMBL/GenBank/DDBJ whole genome shotgun (WGS) entry which is preliminary data.</text>
</comment>
<gene>
    <name evidence="10" type="ORF">GV64_20275</name>
</gene>
<evidence type="ECO:0000256" key="3">
    <source>
        <dbReference type="ARBA" id="ARBA00022643"/>
    </source>
</evidence>
<dbReference type="RefSeq" id="WP_026258091.1">
    <property type="nucleotide sequence ID" value="NZ_JOJP01000001.1"/>
</dbReference>
<dbReference type="PIRSF" id="PIRSF000232">
    <property type="entry name" value="YdjA"/>
    <property type="match status" value="1"/>
</dbReference>
<reference evidence="10 11" key="1">
    <citation type="submission" date="2014-06" db="EMBL/GenBank/DDBJ databases">
        <title>Whole Genome Sequences of Three Symbiotic Endozoicomonas Bacteria.</title>
        <authorList>
            <person name="Neave M.J."/>
            <person name="Apprill A."/>
            <person name="Voolstra C.R."/>
        </authorList>
    </citation>
    <scope>NUCLEOTIDE SEQUENCE [LARGE SCALE GENOMIC DNA]</scope>
    <source>
        <strain evidence="10 11">DSM 22380</strain>
    </source>
</reference>